<keyword evidence="2" id="KW-0472">Membrane</keyword>
<keyword evidence="2" id="KW-1133">Transmembrane helix</keyword>
<reference evidence="3 4" key="1">
    <citation type="submission" date="2023-05" db="EMBL/GenBank/DDBJ databases">
        <title>Microbacterium dauci sp.nov., Isolated from Carrot Rhizosphere Soil.</title>
        <authorList>
            <person name="Xiao Z."/>
            <person name="Zheng J."/>
        </authorList>
    </citation>
    <scope>NUCLEOTIDE SEQUENCE [LARGE SCALE GENOMIC DNA]</scope>
    <source>
        <strain evidence="3 4">LX3-4</strain>
    </source>
</reference>
<name>A0ABT6ZBS2_9MICO</name>
<evidence type="ECO:0000256" key="2">
    <source>
        <dbReference type="SAM" id="Phobius"/>
    </source>
</evidence>
<evidence type="ECO:0000313" key="4">
    <source>
        <dbReference type="Proteomes" id="UP001321481"/>
    </source>
</evidence>
<feature type="region of interest" description="Disordered" evidence="1">
    <location>
        <begin position="1"/>
        <end position="23"/>
    </location>
</feature>
<keyword evidence="2" id="KW-0812">Transmembrane</keyword>
<comment type="caution">
    <text evidence="3">The sequence shown here is derived from an EMBL/GenBank/DDBJ whole genome shotgun (WGS) entry which is preliminary data.</text>
</comment>
<dbReference type="Proteomes" id="UP001321481">
    <property type="component" value="Unassembled WGS sequence"/>
</dbReference>
<organism evidence="3 4">
    <name type="scientific">Microbacterium dauci</name>
    <dbReference type="NCBI Taxonomy" id="3048008"/>
    <lineage>
        <taxon>Bacteria</taxon>
        <taxon>Bacillati</taxon>
        <taxon>Actinomycetota</taxon>
        <taxon>Actinomycetes</taxon>
        <taxon>Micrococcales</taxon>
        <taxon>Microbacteriaceae</taxon>
        <taxon>Microbacterium</taxon>
    </lineage>
</organism>
<protein>
    <submittedName>
        <fullName evidence="3">Uncharacterized protein</fullName>
    </submittedName>
</protein>
<evidence type="ECO:0000313" key="3">
    <source>
        <dbReference type="EMBL" id="MDJ1113446.1"/>
    </source>
</evidence>
<feature type="transmembrane region" description="Helical" evidence="2">
    <location>
        <begin position="71"/>
        <end position="92"/>
    </location>
</feature>
<dbReference type="EMBL" id="JASJND010000001">
    <property type="protein sequence ID" value="MDJ1113446.1"/>
    <property type="molecule type" value="Genomic_DNA"/>
</dbReference>
<feature type="transmembrane region" description="Helical" evidence="2">
    <location>
        <begin position="30"/>
        <end position="51"/>
    </location>
</feature>
<sequence length="102" mass="11019">MSDNTTELLDLTEADATPPTEPQQRARVRWAGIVWGLVLLACAAGGLWLVSGSDALNALQDWLFELQVSAAIAYAILGIGAFVLVCGLIGLLRRAQRGRERR</sequence>
<evidence type="ECO:0000256" key="1">
    <source>
        <dbReference type="SAM" id="MobiDB-lite"/>
    </source>
</evidence>
<keyword evidence="4" id="KW-1185">Reference proteome</keyword>
<gene>
    <name evidence="3" type="ORF">QNI14_03155</name>
</gene>
<proteinExistence type="predicted"/>
<accession>A0ABT6ZBS2</accession>
<dbReference type="RefSeq" id="WP_283714750.1">
    <property type="nucleotide sequence ID" value="NZ_JASJND010000001.1"/>
</dbReference>